<evidence type="ECO:0000313" key="2">
    <source>
        <dbReference type="EMBL" id="WOT06211.1"/>
    </source>
</evidence>
<dbReference type="CDD" id="cd04301">
    <property type="entry name" value="NAT_SF"/>
    <property type="match status" value="1"/>
</dbReference>
<name>A0ABZ0K1C2_9GAMM</name>
<keyword evidence="2" id="KW-0808">Transferase</keyword>
<keyword evidence="2" id="KW-0012">Acyltransferase</keyword>
<proteinExistence type="predicted"/>
<gene>
    <name evidence="2" type="ORF">RGE70_05265</name>
</gene>
<dbReference type="InterPro" id="IPR016181">
    <property type="entry name" value="Acyl_CoA_acyltransferase"/>
</dbReference>
<reference evidence="2 3" key="1">
    <citation type="submission" date="2023-10" db="EMBL/GenBank/DDBJ databases">
        <title>Complete genome sequence of Shewanella sp. DAU334.</title>
        <authorList>
            <person name="Lee Y.-S."/>
            <person name="Jeong H.-R."/>
            <person name="Hwang E.-J."/>
            <person name="Choi Y.-L."/>
            <person name="Kim G.-D."/>
        </authorList>
    </citation>
    <scope>NUCLEOTIDE SEQUENCE [LARGE SCALE GENOMIC DNA]</scope>
    <source>
        <strain evidence="2 3">DAU334</strain>
    </source>
</reference>
<dbReference type="EMBL" id="CP136522">
    <property type="protein sequence ID" value="WOT06211.1"/>
    <property type="molecule type" value="Genomic_DNA"/>
</dbReference>
<dbReference type="GO" id="GO:0016746">
    <property type="term" value="F:acyltransferase activity"/>
    <property type="evidence" value="ECO:0007669"/>
    <property type="project" value="UniProtKB-KW"/>
</dbReference>
<evidence type="ECO:0000259" key="1">
    <source>
        <dbReference type="PROSITE" id="PS51186"/>
    </source>
</evidence>
<dbReference type="PANTHER" id="PTHR43451:SF1">
    <property type="entry name" value="ACETYLTRANSFERASE"/>
    <property type="match status" value="1"/>
</dbReference>
<evidence type="ECO:0000313" key="3">
    <source>
        <dbReference type="Proteomes" id="UP001529491"/>
    </source>
</evidence>
<keyword evidence="3" id="KW-1185">Reference proteome</keyword>
<organism evidence="2 3">
    <name type="scientific">Shewanella youngdeokensis</name>
    <dbReference type="NCBI Taxonomy" id="2999068"/>
    <lineage>
        <taxon>Bacteria</taxon>
        <taxon>Pseudomonadati</taxon>
        <taxon>Pseudomonadota</taxon>
        <taxon>Gammaproteobacteria</taxon>
        <taxon>Alteromonadales</taxon>
        <taxon>Shewanellaceae</taxon>
        <taxon>Shewanella</taxon>
    </lineage>
</organism>
<dbReference type="SUPFAM" id="SSF55729">
    <property type="entry name" value="Acyl-CoA N-acyltransferases (Nat)"/>
    <property type="match status" value="1"/>
</dbReference>
<dbReference type="PROSITE" id="PS51186">
    <property type="entry name" value="GNAT"/>
    <property type="match status" value="1"/>
</dbReference>
<feature type="domain" description="N-acetyltransferase" evidence="1">
    <location>
        <begin position="2"/>
        <end position="154"/>
    </location>
</feature>
<dbReference type="PANTHER" id="PTHR43451">
    <property type="entry name" value="ACETYLTRANSFERASE (GNAT) FAMILY PROTEIN"/>
    <property type="match status" value="1"/>
</dbReference>
<dbReference type="Proteomes" id="UP001529491">
    <property type="component" value="Chromosome"/>
</dbReference>
<accession>A0ABZ0K1C2</accession>
<dbReference type="Pfam" id="PF13673">
    <property type="entry name" value="Acetyltransf_10"/>
    <property type="match status" value="1"/>
</dbReference>
<dbReference type="Gene3D" id="3.40.630.30">
    <property type="match status" value="1"/>
</dbReference>
<sequence>MISIRKANAADAATIYTLRNRAILDNCADLYSPQQLTLWTEGELSQSFVDDIANNFYVSEINGQVIGSGKITLSTTMIDAIFVDPDYFGRGAAKLMMSFLEDIAIQHNLNCLTLDSTLNAAPFYQSCGFVGEDVSDYQSPRGVSLSCIRMHKIL</sequence>
<dbReference type="EC" id="2.3.1.-" evidence="2"/>
<dbReference type="RefSeq" id="WP_310470483.1">
    <property type="nucleotide sequence ID" value="NZ_CP136522.1"/>
</dbReference>
<dbReference type="InterPro" id="IPR052564">
    <property type="entry name" value="N-acetyltrans/Recomb-assoc"/>
</dbReference>
<protein>
    <submittedName>
        <fullName evidence="2">GNAT family N-acetyltransferase</fullName>
        <ecNumber evidence="2">2.3.1.-</ecNumber>
    </submittedName>
</protein>
<dbReference type="InterPro" id="IPR000182">
    <property type="entry name" value="GNAT_dom"/>
</dbReference>